<feature type="transmembrane region" description="Helical" evidence="8">
    <location>
        <begin position="130"/>
        <end position="148"/>
    </location>
</feature>
<feature type="transmembrane region" description="Helical" evidence="8">
    <location>
        <begin position="72"/>
        <end position="93"/>
    </location>
</feature>
<keyword evidence="6 8" id="KW-1133">Transmembrane helix</keyword>
<gene>
    <name evidence="9" type="ORF">NOF55_00245</name>
</gene>
<accession>A0AAE3MWR9</accession>
<evidence type="ECO:0000256" key="5">
    <source>
        <dbReference type="ARBA" id="ARBA00022692"/>
    </source>
</evidence>
<dbReference type="InterPro" id="IPR037294">
    <property type="entry name" value="ABC_BtuC-like"/>
</dbReference>
<evidence type="ECO:0000256" key="4">
    <source>
        <dbReference type="ARBA" id="ARBA00022475"/>
    </source>
</evidence>
<keyword evidence="10" id="KW-1185">Reference proteome</keyword>
<protein>
    <submittedName>
        <fullName evidence="9">Iron ABC transporter permease</fullName>
    </submittedName>
</protein>
<dbReference type="CDD" id="cd06550">
    <property type="entry name" value="TM_ABC_iron-siderophores_like"/>
    <property type="match status" value="1"/>
</dbReference>
<dbReference type="PANTHER" id="PTHR30472:SF25">
    <property type="entry name" value="ABC TRANSPORTER PERMEASE PROTEIN MJ0876-RELATED"/>
    <property type="match status" value="1"/>
</dbReference>
<keyword evidence="3" id="KW-0813">Transport</keyword>
<evidence type="ECO:0000256" key="8">
    <source>
        <dbReference type="SAM" id="Phobius"/>
    </source>
</evidence>
<dbReference type="Gene3D" id="1.10.3470.10">
    <property type="entry name" value="ABC transporter involved in vitamin B12 uptake, BtuC"/>
    <property type="match status" value="1"/>
</dbReference>
<feature type="transmembrane region" description="Helical" evidence="8">
    <location>
        <begin position="201"/>
        <end position="221"/>
    </location>
</feature>
<evidence type="ECO:0000256" key="3">
    <source>
        <dbReference type="ARBA" id="ARBA00022448"/>
    </source>
</evidence>
<evidence type="ECO:0000256" key="2">
    <source>
        <dbReference type="ARBA" id="ARBA00007935"/>
    </source>
</evidence>
<evidence type="ECO:0000256" key="6">
    <source>
        <dbReference type="ARBA" id="ARBA00022989"/>
    </source>
</evidence>
<dbReference type="SUPFAM" id="SSF81345">
    <property type="entry name" value="ABC transporter involved in vitamin B12 uptake, BtuC"/>
    <property type="match status" value="1"/>
</dbReference>
<dbReference type="AlphaFoldDB" id="A0AAE3MWR9"/>
<feature type="transmembrane region" description="Helical" evidence="8">
    <location>
        <begin position="251"/>
        <end position="275"/>
    </location>
</feature>
<feature type="transmembrane region" description="Helical" evidence="8">
    <location>
        <begin position="287"/>
        <end position="306"/>
    </location>
</feature>
<proteinExistence type="inferred from homology"/>
<dbReference type="PROSITE" id="PS51257">
    <property type="entry name" value="PROKAR_LIPOPROTEIN"/>
    <property type="match status" value="1"/>
</dbReference>
<keyword evidence="7 8" id="KW-0472">Membrane</keyword>
<reference evidence="9" key="1">
    <citation type="submission" date="2022-07" db="EMBL/GenBank/DDBJ databases">
        <title>Ectorhizobium quercum gen.nov., sp. nov.</title>
        <authorList>
            <person name="Ma T."/>
            <person name="Li Y."/>
        </authorList>
    </citation>
    <scope>NUCLEOTIDE SEQUENCE</scope>
    <source>
        <strain evidence="9">BDR2-2</strain>
    </source>
</reference>
<dbReference type="EMBL" id="JANFPI010000001">
    <property type="protein sequence ID" value="MCX8995534.1"/>
    <property type="molecule type" value="Genomic_DNA"/>
</dbReference>
<feature type="transmembrane region" description="Helical" evidence="8">
    <location>
        <begin position="160"/>
        <end position="181"/>
    </location>
</feature>
<comment type="caution">
    <text evidence="9">The sequence shown here is derived from an EMBL/GenBank/DDBJ whole genome shotgun (WGS) entry which is preliminary data.</text>
</comment>
<dbReference type="GO" id="GO:0022857">
    <property type="term" value="F:transmembrane transporter activity"/>
    <property type="evidence" value="ECO:0007669"/>
    <property type="project" value="InterPro"/>
</dbReference>
<evidence type="ECO:0000313" key="9">
    <source>
        <dbReference type="EMBL" id="MCX8995534.1"/>
    </source>
</evidence>
<dbReference type="Pfam" id="PF01032">
    <property type="entry name" value="FecCD"/>
    <property type="match status" value="1"/>
</dbReference>
<dbReference type="RefSeq" id="WP_306409315.1">
    <property type="nucleotide sequence ID" value="NZ_JANFPI010000001.1"/>
</dbReference>
<dbReference type="Proteomes" id="UP001208771">
    <property type="component" value="Unassembled WGS sequence"/>
</dbReference>
<name>A0AAE3MWR9_9HYPH</name>
<evidence type="ECO:0000256" key="1">
    <source>
        <dbReference type="ARBA" id="ARBA00004651"/>
    </source>
</evidence>
<evidence type="ECO:0000256" key="7">
    <source>
        <dbReference type="ARBA" id="ARBA00023136"/>
    </source>
</evidence>
<feature type="transmembrane region" description="Helical" evidence="8">
    <location>
        <begin position="318"/>
        <end position="337"/>
    </location>
</feature>
<organism evidence="9 10">
    <name type="scientific">Ectorhizobium quercum</name>
    <dbReference type="NCBI Taxonomy" id="2965071"/>
    <lineage>
        <taxon>Bacteria</taxon>
        <taxon>Pseudomonadati</taxon>
        <taxon>Pseudomonadota</taxon>
        <taxon>Alphaproteobacteria</taxon>
        <taxon>Hyphomicrobiales</taxon>
        <taxon>Rhizobiaceae</taxon>
        <taxon>Ectorhizobium</taxon>
    </lineage>
</organism>
<dbReference type="InterPro" id="IPR000522">
    <property type="entry name" value="ABC_transptr_permease_BtuC"/>
</dbReference>
<comment type="similarity">
    <text evidence="2">Belongs to the binding-protein-dependent transport system permease family. FecCD subfamily.</text>
</comment>
<comment type="subcellular location">
    <subcellularLocation>
        <location evidence="1">Cell membrane</location>
        <topology evidence="1">Multi-pass membrane protein</topology>
    </subcellularLocation>
</comment>
<dbReference type="PANTHER" id="PTHR30472">
    <property type="entry name" value="FERRIC ENTEROBACTIN TRANSPORT SYSTEM PERMEASE PROTEIN"/>
    <property type="match status" value="1"/>
</dbReference>
<sequence length="341" mass="33681">MTAASGRLRRAGAGQGGLCLVLLACATCLVALLHLSTGARPIAPSVLIETIGGFDPGNLDHRILTGIRLPRLAAGLACGAALSVSGLLLQSLLRNPLGEPHVLGLNAGASLAVVALSALPAGLVPGMARPLAAALGGGALFSLVLVLASAGRIGLTMTKVTFCGIALSALASALISAILILDQETLEQIRLWLAGDLAGAAWSEIAPALPVMLCALLAAALIAPRLDAMALGDAAAVSLGVPVRATRLVGLVATAALCGGAVSIAGPIGFVGLIVPGIAHRLSGGRHLLSLPIAAIGGGALLLAADVAGRTLLAPQEIATGIMTAFIGAPVFLLIVARTLR</sequence>
<dbReference type="GO" id="GO:0005886">
    <property type="term" value="C:plasma membrane"/>
    <property type="evidence" value="ECO:0007669"/>
    <property type="project" value="UniProtKB-SubCell"/>
</dbReference>
<keyword evidence="4" id="KW-1003">Cell membrane</keyword>
<feature type="transmembrane region" description="Helical" evidence="8">
    <location>
        <begin position="105"/>
        <end position="124"/>
    </location>
</feature>
<keyword evidence="5 8" id="KW-0812">Transmembrane</keyword>
<evidence type="ECO:0000313" key="10">
    <source>
        <dbReference type="Proteomes" id="UP001208771"/>
    </source>
</evidence>
<dbReference type="GO" id="GO:0033214">
    <property type="term" value="P:siderophore-iron import into cell"/>
    <property type="evidence" value="ECO:0007669"/>
    <property type="project" value="TreeGrafter"/>
</dbReference>